<evidence type="ECO:0000256" key="16">
    <source>
        <dbReference type="ARBA" id="ARBA00023268"/>
    </source>
</evidence>
<keyword evidence="9" id="KW-0547">Nucleotide-binding</keyword>
<evidence type="ECO:0000256" key="6">
    <source>
        <dbReference type="ARBA" id="ARBA00022705"/>
    </source>
</evidence>
<feature type="compositionally biased region" description="Basic and acidic residues" evidence="18">
    <location>
        <begin position="706"/>
        <end position="716"/>
    </location>
</feature>
<feature type="domain" description="F-box" evidence="19">
    <location>
        <begin position="85"/>
        <end position="134"/>
    </location>
</feature>
<comment type="cofactor">
    <cofactor evidence="1">
        <name>[4Fe-4S] cluster</name>
        <dbReference type="ChEBI" id="CHEBI:49883"/>
    </cofactor>
</comment>
<evidence type="ECO:0000256" key="12">
    <source>
        <dbReference type="ARBA" id="ARBA00022840"/>
    </source>
</evidence>
<evidence type="ECO:0000256" key="10">
    <source>
        <dbReference type="ARBA" id="ARBA00022801"/>
    </source>
</evidence>
<keyword evidence="6" id="KW-0235">DNA replication</keyword>
<keyword evidence="14" id="KW-0411">Iron-sulfur</keyword>
<keyword evidence="15" id="KW-0539">Nucleus</keyword>
<dbReference type="InterPro" id="IPR011604">
    <property type="entry name" value="PDDEXK-like_dom_sf"/>
</dbReference>
<proteinExistence type="inferred from homology"/>
<organism evidence="20 21">
    <name type="scientific">Rhizoctonia solani</name>
    <dbReference type="NCBI Taxonomy" id="456999"/>
    <lineage>
        <taxon>Eukaryota</taxon>
        <taxon>Fungi</taxon>
        <taxon>Dikarya</taxon>
        <taxon>Basidiomycota</taxon>
        <taxon>Agaricomycotina</taxon>
        <taxon>Agaricomycetes</taxon>
        <taxon>Cantharellales</taxon>
        <taxon>Ceratobasidiaceae</taxon>
        <taxon>Rhizoctonia</taxon>
    </lineage>
</organism>
<name>A0A8H3BK18_9AGAM</name>
<comment type="catalytic activity">
    <reaction evidence="17">
        <text>ATP + H2O = ADP + phosphate + H(+)</text>
        <dbReference type="Rhea" id="RHEA:13065"/>
        <dbReference type="ChEBI" id="CHEBI:15377"/>
        <dbReference type="ChEBI" id="CHEBI:15378"/>
        <dbReference type="ChEBI" id="CHEBI:30616"/>
        <dbReference type="ChEBI" id="CHEBI:43474"/>
        <dbReference type="ChEBI" id="CHEBI:456216"/>
        <dbReference type="EC" id="3.6.4.12"/>
    </reaction>
</comment>
<comment type="subcellular location">
    <subcellularLocation>
        <location evidence="2">Nucleus</location>
    </subcellularLocation>
</comment>
<feature type="region of interest" description="Disordered" evidence="18">
    <location>
        <begin position="675"/>
        <end position="734"/>
    </location>
</feature>
<accession>A0A8H3BK18</accession>
<dbReference type="CDD" id="cd09917">
    <property type="entry name" value="F-box_SF"/>
    <property type="match status" value="1"/>
</dbReference>
<feature type="region of interest" description="Disordered" evidence="18">
    <location>
        <begin position="1"/>
        <end position="72"/>
    </location>
</feature>
<protein>
    <recommendedName>
        <fullName evidence="4">DNA helicase</fullName>
        <ecNumber evidence="4">3.6.4.12</ecNumber>
    </recommendedName>
</protein>
<feature type="compositionally biased region" description="Basic residues" evidence="18">
    <location>
        <begin position="56"/>
        <end position="65"/>
    </location>
</feature>
<evidence type="ECO:0000256" key="7">
    <source>
        <dbReference type="ARBA" id="ARBA00022722"/>
    </source>
</evidence>
<keyword evidence="7" id="KW-0540">Nuclease</keyword>
<evidence type="ECO:0000313" key="21">
    <source>
        <dbReference type="Proteomes" id="UP000663853"/>
    </source>
</evidence>
<feature type="region of interest" description="Disordered" evidence="18">
    <location>
        <begin position="1232"/>
        <end position="1255"/>
    </location>
</feature>
<evidence type="ECO:0000256" key="18">
    <source>
        <dbReference type="SAM" id="MobiDB-lite"/>
    </source>
</evidence>
<evidence type="ECO:0000256" key="14">
    <source>
        <dbReference type="ARBA" id="ARBA00023014"/>
    </source>
</evidence>
<dbReference type="GO" id="GO:0016787">
    <property type="term" value="F:hydrolase activity"/>
    <property type="evidence" value="ECO:0007669"/>
    <property type="project" value="UniProtKB-KW"/>
</dbReference>
<dbReference type="InterPro" id="IPR001810">
    <property type="entry name" value="F-box_dom"/>
</dbReference>
<dbReference type="GO" id="GO:0006260">
    <property type="term" value="P:DNA replication"/>
    <property type="evidence" value="ECO:0007669"/>
    <property type="project" value="UniProtKB-KW"/>
</dbReference>
<keyword evidence="10" id="KW-0378">Hydrolase</keyword>
<evidence type="ECO:0000256" key="4">
    <source>
        <dbReference type="ARBA" id="ARBA00012551"/>
    </source>
</evidence>
<sequence length="1669" mass="186709">MAPATRSSKRRATEVPLDAPESGQLATAPEGDACAESSSGRPDTPESEAEPDPKPVRKRARRAPKQKSDTVLAKAPKQVKVKGKLEVFKNVPVEVFIEIAKYLHPFDLVLLSRVNKFFRELFMNRQAASIWTSARQSVPGLPPCPPELCEPQYAALLFTKMCSQCGRYAPRHMDPALLVRLCPKCREEQYKLGSTTAAKITDITLIARSSEPTPRNLRHYGRLLLSSDVEAVESKLKELKDAGDKDALICWQNERRKALQDRYTNARLYTEWFAARDLEREADLNQRKDAHEAEVEARLISLGWERADHIPYVNPRRKQWLSLVRTGKVLTDRAWDKLLPQLLVHLKANKEERLERERTARRRDRYQKFHDFWCKAKERLPPLLQAMSQQSDLEATSLQAPVPEKNTLKQSFPAFTRFCEWPEYQQLMDEDISGAELELKLSEKQELFNELFQKWRAQLEQTLIQQLPDRVEPPDFNAPGLSLTADAQPADSLFAGTQMLLRADVTFKKGYYSSFYPDDFRELYHESSQIHYDTESSAVATDLLRYDRKTWKDLIYHYTDQKLTWNSQSKIRDNAAATHASKEFTYVFTHDMEVERPDKPLVRIIDEGEAQTSTYSPYGHKACLACDAVGTYVSYSDACIHEHLREAVCDMSSNYGDEDDFMNNLLADMDESLLRTPAKPAPSSSTVRASGKPIQRPKFSGASGDQKTKTIVKRELAVPSTTTPSSKSSVNFTPAKTPIDQPLLTTRLSAGKQVLVNDDIEDFLPPLPEEQLPKRVTSKTPAPPRAAPPHSPEIITRAIVKEIERQEIGLYPQTRVLAINETTQKALEIVLKDDWVSTIIRVGDTVNVLGEFCELPKSTAVSGFKDPALIPTSTITISSAKNTLVLHPDLLLPITYISNASICPRKPLLSMMVPTPTFPPSLTPLPSLSETPEEKPPNKPGQDKSQEPLVWGNLLHEVVQDCLAAGTWSRAAITSAINRVLRDPASLSQLFRVDRSLKEAEDELRQRAGGLEGFARRFIRGAVPPEQRPQEEVEITGLHTVEEEIWSAAWGLKGKIDAAVEVVVEDSPPKMTSGGIGRSISAGSGLQPGSKTPLNAAARSKSSVEPSRTTGKPELAPSAFTKGRTKGIAKGLADAIKRGMTESPDATRTSWTMPFEIKTGRTVGGMEHRAQTMLYTLLIAERYGVQTPTGILYYTQKDEIIQVHPARNEIRGLMVGRNELAASIMYHRELKMSETSEPQSPATPPTQPPTQLELTNYNDSFLPPPIDDNYQCPKCYVKDACVLYRAAVERMPPPPIPKLSDKAAHLTPSQKEFFAHWETLIALEEQDMVRFRKELWTMGAEERERHGRCFAHMMPGPRVKKDGKFVYEFTRAPKPEATPEPVLDLTMSPSTPKKDSGSPPIIDLSSSPAPHYQMGDRLEYSFGSADSLLNGHIIKGDAVTLSIDPGLLAFARGFVLDITTKSIAVAFDQELPLEGVAIRKHSKSKSGPADFRIDKDDYSGGMAKLRSNLAALFYQPGDERRLRLVVDLMRPRFFAPNEDDKLPETRAKLLNPNQRAAIELVLRAQDYALVLGMPGTGKTTMVVELIKELVRRGRSVLLTSYTHSAVDTILLKLLEVEFDVLRLGNVDKVHMEARKFALGAKETPETLEALERQLLRPPVVATTCLSIDQ</sequence>
<dbReference type="SUPFAM" id="SSF52540">
    <property type="entry name" value="P-loop containing nucleoside triphosphate hydrolases"/>
    <property type="match status" value="1"/>
</dbReference>
<evidence type="ECO:0000256" key="1">
    <source>
        <dbReference type="ARBA" id="ARBA00001966"/>
    </source>
</evidence>
<dbReference type="InterPro" id="IPR041677">
    <property type="entry name" value="DNA2/NAM7_AAA_11"/>
</dbReference>
<feature type="region of interest" description="Disordered" evidence="18">
    <location>
        <begin position="1069"/>
        <end position="1119"/>
    </location>
</feature>
<evidence type="ECO:0000256" key="8">
    <source>
        <dbReference type="ARBA" id="ARBA00022723"/>
    </source>
</evidence>
<dbReference type="PANTHER" id="PTHR36531">
    <property type="entry name" value="CRISPR-ASSOCIATED EXONUCLEASE CAS4"/>
    <property type="match status" value="1"/>
</dbReference>
<dbReference type="GO" id="GO:0004518">
    <property type="term" value="F:nuclease activity"/>
    <property type="evidence" value="ECO:0007669"/>
    <property type="project" value="UniProtKB-KW"/>
</dbReference>
<dbReference type="EMBL" id="CAJMXA010001313">
    <property type="protein sequence ID" value="CAE6457788.1"/>
    <property type="molecule type" value="Genomic_DNA"/>
</dbReference>
<feature type="compositionally biased region" description="Low complexity" evidence="18">
    <location>
        <begin position="719"/>
        <end position="729"/>
    </location>
</feature>
<dbReference type="GO" id="GO:0003678">
    <property type="term" value="F:DNA helicase activity"/>
    <property type="evidence" value="ECO:0007669"/>
    <property type="project" value="UniProtKB-EC"/>
</dbReference>
<keyword evidence="11" id="KW-0347">Helicase</keyword>
<dbReference type="Gene3D" id="3.40.50.300">
    <property type="entry name" value="P-loop containing nucleotide triphosphate hydrolases"/>
    <property type="match status" value="1"/>
</dbReference>
<dbReference type="EC" id="3.6.4.12" evidence="4"/>
<keyword evidence="5" id="KW-0004">4Fe-4S</keyword>
<keyword evidence="12" id="KW-0067">ATP-binding</keyword>
<evidence type="ECO:0000256" key="17">
    <source>
        <dbReference type="ARBA" id="ARBA00047995"/>
    </source>
</evidence>
<comment type="caution">
    <text evidence="20">The sequence shown here is derived from an EMBL/GenBank/DDBJ whole genome shotgun (WGS) entry which is preliminary data.</text>
</comment>
<feature type="compositionally biased region" description="Basic and acidic residues" evidence="18">
    <location>
        <begin position="932"/>
        <end position="946"/>
    </location>
</feature>
<dbReference type="GO" id="GO:0005634">
    <property type="term" value="C:nucleus"/>
    <property type="evidence" value="ECO:0007669"/>
    <property type="project" value="UniProtKB-SubCell"/>
</dbReference>
<comment type="similarity">
    <text evidence="3">Belongs to the DNA2/NAM7 helicase family.</text>
</comment>
<dbReference type="InterPro" id="IPR051827">
    <property type="entry name" value="Cas4_exonuclease"/>
</dbReference>
<keyword evidence="16" id="KW-0511">Multifunctional enzyme</keyword>
<feature type="compositionally biased region" description="Polar residues" evidence="18">
    <location>
        <begin position="1100"/>
        <end position="1110"/>
    </location>
</feature>
<evidence type="ECO:0000259" key="19">
    <source>
        <dbReference type="PROSITE" id="PS50181"/>
    </source>
</evidence>
<dbReference type="Proteomes" id="UP000663853">
    <property type="component" value="Unassembled WGS sequence"/>
</dbReference>
<dbReference type="InterPro" id="IPR027417">
    <property type="entry name" value="P-loop_NTPase"/>
</dbReference>
<dbReference type="PANTHER" id="PTHR36531:SF6">
    <property type="entry name" value="DNA REPLICATION ATP-DEPENDENT HELICASE_NUCLEASE DNA2"/>
    <property type="match status" value="1"/>
</dbReference>
<dbReference type="SUPFAM" id="SSF81383">
    <property type="entry name" value="F-box domain"/>
    <property type="match status" value="1"/>
</dbReference>
<dbReference type="PROSITE" id="PS50181">
    <property type="entry name" value="FBOX"/>
    <property type="match status" value="1"/>
</dbReference>
<dbReference type="Pfam" id="PF08696">
    <property type="entry name" value="Dna2"/>
    <property type="match status" value="2"/>
</dbReference>
<feature type="region of interest" description="Disordered" evidence="18">
    <location>
        <begin position="766"/>
        <end position="790"/>
    </location>
</feature>
<evidence type="ECO:0000256" key="5">
    <source>
        <dbReference type="ARBA" id="ARBA00022485"/>
    </source>
</evidence>
<evidence type="ECO:0000313" key="20">
    <source>
        <dbReference type="EMBL" id="CAE6457788.1"/>
    </source>
</evidence>
<evidence type="ECO:0000256" key="2">
    <source>
        <dbReference type="ARBA" id="ARBA00004123"/>
    </source>
</evidence>
<gene>
    <name evidence="20" type="ORF">RDB_LOCUS57803</name>
</gene>
<evidence type="ECO:0000256" key="3">
    <source>
        <dbReference type="ARBA" id="ARBA00007913"/>
    </source>
</evidence>
<reference evidence="20" key="1">
    <citation type="submission" date="2021-01" db="EMBL/GenBank/DDBJ databases">
        <authorList>
            <person name="Kaushik A."/>
        </authorList>
    </citation>
    <scope>NUCLEOTIDE SEQUENCE</scope>
    <source>
        <strain evidence="20">AG6-10EEA</strain>
    </source>
</reference>
<dbReference type="GO" id="GO:0005524">
    <property type="term" value="F:ATP binding"/>
    <property type="evidence" value="ECO:0007669"/>
    <property type="project" value="UniProtKB-KW"/>
</dbReference>
<evidence type="ECO:0000256" key="15">
    <source>
        <dbReference type="ARBA" id="ARBA00023242"/>
    </source>
</evidence>
<evidence type="ECO:0000256" key="9">
    <source>
        <dbReference type="ARBA" id="ARBA00022741"/>
    </source>
</evidence>
<dbReference type="GO" id="GO:0046872">
    <property type="term" value="F:metal ion binding"/>
    <property type="evidence" value="ECO:0007669"/>
    <property type="project" value="UniProtKB-KW"/>
</dbReference>
<keyword evidence="8" id="KW-0479">Metal-binding</keyword>
<dbReference type="InterPro" id="IPR036047">
    <property type="entry name" value="F-box-like_dom_sf"/>
</dbReference>
<dbReference type="Pfam" id="PF13086">
    <property type="entry name" value="AAA_11"/>
    <property type="match status" value="1"/>
</dbReference>
<evidence type="ECO:0000256" key="11">
    <source>
        <dbReference type="ARBA" id="ARBA00022806"/>
    </source>
</evidence>
<dbReference type="InterPro" id="IPR014808">
    <property type="entry name" value="DNA_replication_fac_Dna2_N"/>
</dbReference>
<feature type="compositionally biased region" description="Pro residues" evidence="18">
    <location>
        <begin position="781"/>
        <end position="790"/>
    </location>
</feature>
<dbReference type="GO" id="GO:0051539">
    <property type="term" value="F:4 iron, 4 sulfur cluster binding"/>
    <property type="evidence" value="ECO:0007669"/>
    <property type="project" value="UniProtKB-KW"/>
</dbReference>
<dbReference type="Gene3D" id="3.90.320.10">
    <property type="match status" value="1"/>
</dbReference>
<feature type="region of interest" description="Disordered" evidence="18">
    <location>
        <begin position="920"/>
        <end position="947"/>
    </location>
</feature>
<feature type="region of interest" description="Disordered" evidence="18">
    <location>
        <begin position="1377"/>
        <end position="1408"/>
    </location>
</feature>
<keyword evidence="13" id="KW-0408">Iron</keyword>
<evidence type="ECO:0000256" key="13">
    <source>
        <dbReference type="ARBA" id="ARBA00023004"/>
    </source>
</evidence>